<dbReference type="STRING" id="420953.SAMN05192543_101512"/>
<feature type="compositionally biased region" description="Polar residues" evidence="1">
    <location>
        <begin position="1"/>
        <end position="13"/>
    </location>
</feature>
<evidence type="ECO:0000313" key="3">
    <source>
        <dbReference type="Proteomes" id="UP000199548"/>
    </source>
</evidence>
<gene>
    <name evidence="2" type="ORF">SAMN05192543_101512</name>
</gene>
<keyword evidence="3" id="KW-1185">Reference proteome</keyword>
<dbReference type="EMBL" id="FOQU01000001">
    <property type="protein sequence ID" value="SFH89946.1"/>
    <property type="molecule type" value="Genomic_DNA"/>
</dbReference>
<evidence type="ECO:0000313" key="2">
    <source>
        <dbReference type="EMBL" id="SFH89946.1"/>
    </source>
</evidence>
<dbReference type="AlphaFoldDB" id="A0A1I3DT92"/>
<reference evidence="2 3" key="1">
    <citation type="submission" date="2016-10" db="EMBL/GenBank/DDBJ databases">
        <authorList>
            <person name="de Groot N.N."/>
        </authorList>
    </citation>
    <scope>NUCLEOTIDE SEQUENCE [LARGE SCALE GENOMIC DNA]</scope>
    <source>
        <strain evidence="2 3">LMG 23650</strain>
    </source>
</reference>
<feature type="region of interest" description="Disordered" evidence="1">
    <location>
        <begin position="1"/>
        <end position="23"/>
    </location>
</feature>
<evidence type="ECO:0000256" key="1">
    <source>
        <dbReference type="SAM" id="MobiDB-lite"/>
    </source>
</evidence>
<name>A0A1I3DT92_9BURK</name>
<sequence length="208" mass="23445">MPFQPTLTISTRRNPMPAEHNNMTAPERLDHEAQCDLLCHLVVRQLVEHAASHSWLRAARVAESIRLWHGVHRTHTTHVEHVRLARMAAALAQAFERQQTYRNAAILAELSFDIWRLNFRSPLLHTIRTACAKRLTHTAAATRATVENGLEAHALTLTVLVIRKAQGKKNPHEVSVRSPEWHAINQDFLRDVLLAQRSPLDTGADGAS</sequence>
<accession>A0A1I3DT92</accession>
<organism evidence="2 3">
    <name type="scientific">Paraburkholderia megapolitana</name>
    <dbReference type="NCBI Taxonomy" id="420953"/>
    <lineage>
        <taxon>Bacteria</taxon>
        <taxon>Pseudomonadati</taxon>
        <taxon>Pseudomonadota</taxon>
        <taxon>Betaproteobacteria</taxon>
        <taxon>Burkholderiales</taxon>
        <taxon>Burkholderiaceae</taxon>
        <taxon>Paraburkholderia</taxon>
    </lineage>
</organism>
<dbReference type="Proteomes" id="UP000199548">
    <property type="component" value="Unassembled WGS sequence"/>
</dbReference>
<protein>
    <submittedName>
        <fullName evidence="2">Uncharacterized protein</fullName>
    </submittedName>
</protein>
<proteinExistence type="predicted"/>